<dbReference type="Gene3D" id="1.10.10.60">
    <property type="entry name" value="Homeodomain-like"/>
    <property type="match status" value="1"/>
</dbReference>
<dbReference type="SUPFAM" id="SSF46689">
    <property type="entry name" value="Homeodomain-like"/>
    <property type="match status" value="1"/>
</dbReference>
<dbReference type="PROSITE" id="PS01124">
    <property type="entry name" value="HTH_ARAC_FAMILY_2"/>
    <property type="match status" value="1"/>
</dbReference>
<accession>A0ABX8ASQ7</accession>
<keyword evidence="3" id="KW-0804">Transcription</keyword>
<evidence type="ECO:0000256" key="3">
    <source>
        <dbReference type="ARBA" id="ARBA00023163"/>
    </source>
</evidence>
<keyword evidence="6" id="KW-1185">Reference proteome</keyword>
<evidence type="ECO:0000313" key="6">
    <source>
        <dbReference type="Proteomes" id="UP000680706"/>
    </source>
</evidence>
<dbReference type="InterPro" id="IPR009057">
    <property type="entry name" value="Homeodomain-like_sf"/>
</dbReference>
<evidence type="ECO:0000313" key="5">
    <source>
        <dbReference type="EMBL" id="QUS57687.1"/>
    </source>
</evidence>
<sequence>MVTINKTEPNMTKHAHLYPGAAMMAQVIQYLDLPVDRVMRRAGVSIEQLGPTAKGITQAQYFALWEALYQEYGGNDLAVKLGSTVKQGSFVPHLFAFSCSPNIEEGVKRLALFKPLIAPIRLEVERTDSTVSILFTSSDPSEPFPEILAQFEIIYFTNCSRTFTGEPIVPLSVGGPVGKLDWSAVEAECGVKATPAPVAHITLSLEDATRPLITQMEGMWDTFEDGLRQKLKSSGSSDEMSRRVKNALLESLPAGQNTIEVISQRLNASKRTLQRKLKEEGKSFQDILSETRSELSQHYLVRSDLSIPEISYLLGYKDTGSFFRAFQSWTGKTPMEVRGIA</sequence>
<dbReference type="Proteomes" id="UP000680706">
    <property type="component" value="Chromosome"/>
</dbReference>
<keyword evidence="1" id="KW-0805">Transcription regulation</keyword>
<name>A0ABX8ASQ7_9HYPH</name>
<gene>
    <name evidence="5" type="ORF">KGB56_09990</name>
</gene>
<dbReference type="SMART" id="SM00342">
    <property type="entry name" value="HTH_ARAC"/>
    <property type="match status" value="1"/>
</dbReference>
<dbReference type="InterPro" id="IPR032687">
    <property type="entry name" value="AraC-type_N"/>
</dbReference>
<dbReference type="InterPro" id="IPR018060">
    <property type="entry name" value="HTH_AraC"/>
</dbReference>
<evidence type="ECO:0000259" key="4">
    <source>
        <dbReference type="PROSITE" id="PS01124"/>
    </source>
</evidence>
<dbReference type="PANTHER" id="PTHR47894">
    <property type="entry name" value="HTH-TYPE TRANSCRIPTIONAL REGULATOR GADX"/>
    <property type="match status" value="1"/>
</dbReference>
<evidence type="ECO:0000256" key="2">
    <source>
        <dbReference type="ARBA" id="ARBA00023125"/>
    </source>
</evidence>
<protein>
    <submittedName>
        <fullName evidence="5">AraC family transcriptional regulator ligand-binding domain-containing protein</fullName>
    </submittedName>
</protein>
<dbReference type="PANTHER" id="PTHR47894:SF1">
    <property type="entry name" value="HTH-TYPE TRANSCRIPTIONAL REGULATOR VQSM"/>
    <property type="match status" value="1"/>
</dbReference>
<feature type="domain" description="HTH araC/xylS-type" evidence="4">
    <location>
        <begin position="242"/>
        <end position="340"/>
    </location>
</feature>
<dbReference type="EMBL" id="CP074126">
    <property type="protein sequence ID" value="QUS57687.1"/>
    <property type="molecule type" value="Genomic_DNA"/>
</dbReference>
<keyword evidence="2" id="KW-0238">DNA-binding</keyword>
<dbReference type="Pfam" id="PF12625">
    <property type="entry name" value="Arabinose_bd"/>
    <property type="match status" value="1"/>
</dbReference>
<reference evidence="5 6" key="1">
    <citation type="journal article" date="2021" name="Angew. Chem. Int. Ed. Engl.">
        <title>A novel family of nonribosomal peptides modulate collective behavior in Pseudovibrio bacteria isolated from marine sponges.</title>
        <authorList>
            <person name="Ioca L.P."/>
            <person name="Dai Y."/>
            <person name="Kunakom S."/>
            <person name="Diaz-Espinosa J."/>
            <person name="Krunic A."/>
            <person name="Crnkovic C.M."/>
            <person name="Orjala J."/>
            <person name="Sanchez L.M."/>
            <person name="Ferreira A.G."/>
            <person name="Berlinck R.G.S."/>
            <person name="Eustaquio A.S."/>
        </authorList>
    </citation>
    <scope>NUCLEOTIDE SEQUENCE [LARGE SCALE GENOMIC DNA]</scope>
    <source>
        <strain evidence="5 6">Ab134</strain>
    </source>
</reference>
<organism evidence="5 6">
    <name type="scientific">Pseudovibrio brasiliensis</name>
    <dbReference type="NCBI Taxonomy" id="1898042"/>
    <lineage>
        <taxon>Bacteria</taxon>
        <taxon>Pseudomonadati</taxon>
        <taxon>Pseudomonadota</taxon>
        <taxon>Alphaproteobacteria</taxon>
        <taxon>Hyphomicrobiales</taxon>
        <taxon>Stappiaceae</taxon>
        <taxon>Pseudovibrio</taxon>
    </lineage>
</organism>
<evidence type="ECO:0000256" key="1">
    <source>
        <dbReference type="ARBA" id="ARBA00023015"/>
    </source>
</evidence>
<dbReference type="Pfam" id="PF12833">
    <property type="entry name" value="HTH_18"/>
    <property type="match status" value="1"/>
</dbReference>
<proteinExistence type="predicted"/>